<dbReference type="GO" id="GO:0015833">
    <property type="term" value="P:peptide transport"/>
    <property type="evidence" value="ECO:0007669"/>
    <property type="project" value="InterPro"/>
</dbReference>
<dbReference type="OrthoDB" id="4008250at2"/>
<evidence type="ECO:0000313" key="7">
    <source>
        <dbReference type="Proteomes" id="UP000323856"/>
    </source>
</evidence>
<dbReference type="AlphaFoldDB" id="A0A5B0EFC2"/>
<gene>
    <name evidence="6" type="ORF">FQ154_12170</name>
</gene>
<evidence type="ECO:0000256" key="2">
    <source>
        <dbReference type="ARBA" id="ARBA00022448"/>
    </source>
</evidence>
<feature type="domain" description="AAA+ ATPase" evidence="5">
    <location>
        <begin position="392"/>
        <end position="584"/>
    </location>
</feature>
<dbReference type="Pfam" id="PF00005">
    <property type="entry name" value="ABC_tran"/>
    <property type="match status" value="2"/>
</dbReference>
<name>A0A5B0EFC2_9MICC</name>
<keyword evidence="2" id="KW-0813">Transport</keyword>
<dbReference type="GO" id="GO:0005524">
    <property type="term" value="F:ATP binding"/>
    <property type="evidence" value="ECO:0007669"/>
    <property type="project" value="UniProtKB-KW"/>
</dbReference>
<sequence length="625" mass="67238">MGRPAGCRTNVHHQGMVARGHARACHRRPRPGGNVVGTSSPDQVGRITAVTVLVEKSVSTPAPSANRTLLAVHALNVSFAVGTGRHKKINHVVKNVSLELSAGRCLAIVGESGSGKSVTARTLVGLPGRNAIVEANQLEVANQDALTLSERAWRQVRGKDIGFILQDALVSLDPLRPVGKEIEEALRLHGWGNSASRRRKAIELLDSVGVPQPDLRSRQRPDELSGGLRQRALIASAIALDPALVIADEPTTALDVTVQAQVLDLLAAMKARGTGIILISHDLSVVSRLADDVAVMRGGAIVEQGPVREVLGNPQHEYTRALLDAVPSAHTKGTPLTKEGRSGIIATSDRARRVRAENAGPVLEARGLGKSYDGLDGIRRKVVHDVSFNLAAGETLGIVGESGSGKSTTAKLALAMLAPDTGEVLLDGEPWSSLSTNQRRPRRRRVTVVYQDPLSSFDPRWNAERILVDALDQRDFTTAQTRRERVAELAGQVGLQVEHLEKHPLQLSGGQRQRLAIARALAPEPEVIVLDEAVSALDVSVQAQVLDLLTNLQSQLGLSYLFISHDLGVIHHMSDRVLVMKDGKAVEQGTADQIFNQPAHPYTQELLASLPRLEINENTTRTIYA</sequence>
<dbReference type="GO" id="GO:0016887">
    <property type="term" value="F:ATP hydrolysis activity"/>
    <property type="evidence" value="ECO:0007669"/>
    <property type="project" value="InterPro"/>
</dbReference>
<evidence type="ECO:0000259" key="5">
    <source>
        <dbReference type="SMART" id="SM00382"/>
    </source>
</evidence>
<proteinExistence type="inferred from homology"/>
<dbReference type="NCBIfam" id="NF007739">
    <property type="entry name" value="PRK10419.1"/>
    <property type="match status" value="2"/>
</dbReference>
<dbReference type="Pfam" id="PF08352">
    <property type="entry name" value="oligo_HPY"/>
    <property type="match status" value="2"/>
</dbReference>
<protein>
    <submittedName>
        <fullName evidence="6">ABC transporter ATP-binding protein</fullName>
    </submittedName>
</protein>
<feature type="domain" description="AAA+ ATPase" evidence="5">
    <location>
        <begin position="102"/>
        <end position="300"/>
    </location>
</feature>
<dbReference type="PROSITE" id="PS00211">
    <property type="entry name" value="ABC_TRANSPORTER_1"/>
    <property type="match status" value="1"/>
</dbReference>
<comment type="caution">
    <text evidence="6">The sequence shown here is derived from an EMBL/GenBank/DDBJ whole genome shotgun (WGS) entry which is preliminary data.</text>
</comment>
<reference evidence="6 7" key="1">
    <citation type="submission" date="2019-07" db="EMBL/GenBank/DDBJ databases">
        <title>Analysis of the biochemical properties, biological activity and biotechnological potential of siderophores and biosurfactants produced by Antarctic psychrotolerant bacteria.</title>
        <authorList>
            <person name="Styczynski M."/>
            <person name="Krucon T."/>
            <person name="Decewicz P."/>
            <person name="Dziewit L."/>
        </authorList>
    </citation>
    <scope>NUCLEOTIDE SEQUENCE [LARGE SCALE GENOMIC DNA]</scope>
    <source>
        <strain evidence="6 7">ANT_H27</strain>
    </source>
</reference>
<keyword evidence="4 6" id="KW-0067">ATP-binding</keyword>
<dbReference type="InterPro" id="IPR050319">
    <property type="entry name" value="ABC_transp_ATP-bind"/>
</dbReference>
<dbReference type="PANTHER" id="PTHR43776">
    <property type="entry name" value="TRANSPORT ATP-BINDING PROTEIN"/>
    <property type="match status" value="1"/>
</dbReference>
<evidence type="ECO:0000256" key="1">
    <source>
        <dbReference type="ARBA" id="ARBA00005417"/>
    </source>
</evidence>
<dbReference type="InterPro" id="IPR003439">
    <property type="entry name" value="ABC_transporter-like_ATP-bd"/>
</dbReference>
<dbReference type="Proteomes" id="UP000323856">
    <property type="component" value="Unassembled WGS sequence"/>
</dbReference>
<dbReference type="SMART" id="SM00382">
    <property type="entry name" value="AAA"/>
    <property type="match status" value="2"/>
</dbReference>
<accession>A0A5B0EFC2</accession>
<dbReference type="PANTHER" id="PTHR43776:SF7">
    <property type="entry name" value="D,D-DIPEPTIDE TRANSPORT ATP-BINDING PROTEIN DDPF-RELATED"/>
    <property type="match status" value="1"/>
</dbReference>
<dbReference type="InterPro" id="IPR017871">
    <property type="entry name" value="ABC_transporter-like_CS"/>
</dbReference>
<evidence type="ECO:0000256" key="4">
    <source>
        <dbReference type="ARBA" id="ARBA00022840"/>
    </source>
</evidence>
<dbReference type="Gene3D" id="3.40.50.300">
    <property type="entry name" value="P-loop containing nucleotide triphosphate hydrolases"/>
    <property type="match status" value="2"/>
</dbReference>
<dbReference type="InterPro" id="IPR003593">
    <property type="entry name" value="AAA+_ATPase"/>
</dbReference>
<dbReference type="GO" id="GO:0055085">
    <property type="term" value="P:transmembrane transport"/>
    <property type="evidence" value="ECO:0007669"/>
    <property type="project" value="UniProtKB-ARBA"/>
</dbReference>
<keyword evidence="3" id="KW-0547">Nucleotide-binding</keyword>
<dbReference type="SUPFAM" id="SSF52540">
    <property type="entry name" value="P-loop containing nucleoside triphosphate hydrolases"/>
    <property type="match status" value="2"/>
</dbReference>
<organism evidence="6 7">
    <name type="scientific">Paeniglutamicibacter gangotriensis</name>
    <dbReference type="NCBI Taxonomy" id="254787"/>
    <lineage>
        <taxon>Bacteria</taxon>
        <taxon>Bacillati</taxon>
        <taxon>Actinomycetota</taxon>
        <taxon>Actinomycetes</taxon>
        <taxon>Micrococcales</taxon>
        <taxon>Micrococcaceae</taxon>
        <taxon>Paeniglutamicibacter</taxon>
    </lineage>
</organism>
<dbReference type="InterPro" id="IPR027417">
    <property type="entry name" value="P-loop_NTPase"/>
</dbReference>
<dbReference type="EMBL" id="VOBL01000012">
    <property type="protein sequence ID" value="KAA0976059.1"/>
    <property type="molecule type" value="Genomic_DNA"/>
</dbReference>
<dbReference type="NCBIfam" id="NF008453">
    <property type="entry name" value="PRK11308.1"/>
    <property type="match status" value="2"/>
</dbReference>
<comment type="similarity">
    <text evidence="1">Belongs to the ABC transporter superfamily.</text>
</comment>
<evidence type="ECO:0000313" key="6">
    <source>
        <dbReference type="EMBL" id="KAA0976059.1"/>
    </source>
</evidence>
<dbReference type="InterPro" id="IPR013563">
    <property type="entry name" value="Oligopep_ABC_C"/>
</dbReference>
<dbReference type="CDD" id="cd03257">
    <property type="entry name" value="ABC_NikE_OppD_transporters"/>
    <property type="match status" value="2"/>
</dbReference>
<evidence type="ECO:0000256" key="3">
    <source>
        <dbReference type="ARBA" id="ARBA00022741"/>
    </source>
</evidence>